<feature type="domain" description="Enoyl reductase (ER)" evidence="1">
    <location>
        <begin position="10"/>
        <end position="316"/>
    </location>
</feature>
<accession>A0A6H9Z663</accession>
<dbReference type="PANTHER" id="PTHR43677:SF4">
    <property type="entry name" value="QUINONE OXIDOREDUCTASE-LIKE PROTEIN 2"/>
    <property type="match status" value="1"/>
</dbReference>
<dbReference type="SUPFAM" id="SSF50129">
    <property type="entry name" value="GroES-like"/>
    <property type="match status" value="1"/>
</dbReference>
<dbReference type="InterPro" id="IPR051397">
    <property type="entry name" value="Zn-ADH-like_protein"/>
</dbReference>
<dbReference type="Gene3D" id="3.40.50.720">
    <property type="entry name" value="NAD(P)-binding Rossmann-like Domain"/>
    <property type="match status" value="1"/>
</dbReference>
<dbReference type="InterPro" id="IPR036291">
    <property type="entry name" value="NAD(P)-bd_dom_sf"/>
</dbReference>
<dbReference type="OrthoDB" id="4190732at2"/>
<dbReference type="InterPro" id="IPR013149">
    <property type="entry name" value="ADH-like_C"/>
</dbReference>
<dbReference type="InterPro" id="IPR020843">
    <property type="entry name" value="ER"/>
</dbReference>
<dbReference type="Pfam" id="PF08240">
    <property type="entry name" value="ADH_N"/>
    <property type="match status" value="1"/>
</dbReference>
<dbReference type="Pfam" id="PF00107">
    <property type="entry name" value="ADH_zinc_N"/>
    <property type="match status" value="1"/>
</dbReference>
<dbReference type="InterPro" id="IPR013154">
    <property type="entry name" value="ADH-like_N"/>
</dbReference>
<evidence type="ECO:0000259" key="1">
    <source>
        <dbReference type="SMART" id="SM00829"/>
    </source>
</evidence>
<sequence>MRVLAARQPGGPDQLQLRELPDPTLSAGQVRVTVNAVGLNFAELVQLSGDFQIPVPDLVVPGFELAGIVAEVAPDVTTLAVGQRVIALVSWGAYTDQLVVNAAHVLPIPDGMDDLTAAAFPVSYATAHVSLLHRGQLQRGETVVVTGATGNVGEAALQVARAVGAQVIAVDRAGTLPPTAADHVLPPKNLAQGIRDLTGGRGADLALDLVGGDLTAELLDGLAWEGRLVTTGFASGTIPTISLLDVLVRNITITGEDIAGYASRDIATAMRALRQCLDWYADGLLVPRTPIAQPFTQAAAALSSIADGTARHKLALDLTGSFVSLQAGS</sequence>
<dbReference type="InterPro" id="IPR011032">
    <property type="entry name" value="GroES-like_sf"/>
</dbReference>
<dbReference type="CDD" id="cd08241">
    <property type="entry name" value="QOR1"/>
    <property type="match status" value="1"/>
</dbReference>
<proteinExistence type="predicted"/>
<dbReference type="SUPFAM" id="SSF51735">
    <property type="entry name" value="NAD(P)-binding Rossmann-fold domains"/>
    <property type="match status" value="1"/>
</dbReference>
<evidence type="ECO:0000313" key="2">
    <source>
        <dbReference type="EMBL" id="KAB2350270.1"/>
    </source>
</evidence>
<dbReference type="EMBL" id="WBMT01000004">
    <property type="protein sequence ID" value="KAB2350270.1"/>
    <property type="molecule type" value="Genomic_DNA"/>
</dbReference>
<evidence type="ECO:0000313" key="3">
    <source>
        <dbReference type="Proteomes" id="UP000468735"/>
    </source>
</evidence>
<reference evidence="2 3" key="1">
    <citation type="submission" date="2019-09" db="EMBL/GenBank/DDBJ databases">
        <title>Actinomadura physcomitrii sp. nov., a novel actinomycete isolated from moss [Physcomitrium sphaericum (Ludw) Fuernr].</title>
        <authorList>
            <person name="Zhuang X."/>
            <person name="Liu C."/>
        </authorList>
    </citation>
    <scope>NUCLEOTIDE SEQUENCE [LARGE SCALE GENOMIC DNA]</scope>
    <source>
        <strain evidence="2 3">HMC1</strain>
    </source>
</reference>
<dbReference type="SMART" id="SM00829">
    <property type="entry name" value="PKS_ER"/>
    <property type="match status" value="1"/>
</dbReference>
<protein>
    <submittedName>
        <fullName evidence="2">NADPH:quinone oxidoreductase family protein</fullName>
    </submittedName>
</protein>
<dbReference type="Gene3D" id="3.90.180.10">
    <property type="entry name" value="Medium-chain alcohol dehydrogenases, catalytic domain"/>
    <property type="match status" value="1"/>
</dbReference>
<dbReference type="PANTHER" id="PTHR43677">
    <property type="entry name" value="SHORT-CHAIN DEHYDROGENASE/REDUCTASE"/>
    <property type="match status" value="1"/>
</dbReference>
<dbReference type="AlphaFoldDB" id="A0A6H9Z663"/>
<comment type="caution">
    <text evidence="2">The sequence shown here is derived from an EMBL/GenBank/DDBJ whole genome shotgun (WGS) entry which is preliminary data.</text>
</comment>
<name>A0A6H9Z663_9ACTN</name>
<dbReference type="Proteomes" id="UP000468735">
    <property type="component" value="Unassembled WGS sequence"/>
</dbReference>
<keyword evidence="3" id="KW-1185">Reference proteome</keyword>
<gene>
    <name evidence="2" type="ORF">F8566_10840</name>
</gene>
<dbReference type="RefSeq" id="WP_151560018.1">
    <property type="nucleotide sequence ID" value="NZ_WBMT01000004.1"/>
</dbReference>
<dbReference type="GO" id="GO:0016491">
    <property type="term" value="F:oxidoreductase activity"/>
    <property type="evidence" value="ECO:0007669"/>
    <property type="project" value="InterPro"/>
</dbReference>
<organism evidence="2 3">
    <name type="scientific">Actinomadura rudentiformis</name>
    <dbReference type="NCBI Taxonomy" id="359158"/>
    <lineage>
        <taxon>Bacteria</taxon>
        <taxon>Bacillati</taxon>
        <taxon>Actinomycetota</taxon>
        <taxon>Actinomycetes</taxon>
        <taxon>Streptosporangiales</taxon>
        <taxon>Thermomonosporaceae</taxon>
        <taxon>Actinomadura</taxon>
    </lineage>
</organism>